<dbReference type="RefSeq" id="WP_021522062.1">
    <property type="nucleotide sequence ID" value="NZ_CP012379.1"/>
</dbReference>
<organism evidence="3 4">
    <name type="scientific">Escherichia coli</name>
    <dbReference type="NCBI Taxonomy" id="562"/>
    <lineage>
        <taxon>Bacteria</taxon>
        <taxon>Pseudomonadati</taxon>
        <taxon>Pseudomonadota</taxon>
        <taxon>Gammaproteobacteria</taxon>
        <taxon>Enterobacterales</taxon>
        <taxon>Enterobacteriaceae</taxon>
        <taxon>Escherichia</taxon>
    </lineage>
</organism>
<keyword evidence="2" id="KW-1133">Transmembrane helix</keyword>
<evidence type="ECO:0000256" key="2">
    <source>
        <dbReference type="SAM" id="Phobius"/>
    </source>
</evidence>
<evidence type="ECO:0000256" key="1">
    <source>
        <dbReference type="SAM" id="Coils"/>
    </source>
</evidence>
<sequence length="234" mass="26936">MSEDSVVDSTIQGLKERLSSPLWGYIILSWVGFNWKHIAVMCLSKAPVEVRIHQITASDFFYIKYLILPCLVGFVLSSIFPYINQASMWLQSKALEMKIKRKVKADKLEEMELATQNLEIERVVQEKEREKINTKDMEERAESLREDMMSIEVEVAQLKSERSQIQSQIEASLQLIVQIEDIVKGVDSGKYTDEDFRSLVKESVNKSLLDEARSTYQAQKFLDEMGKASSLENK</sequence>
<gene>
    <name evidence="3" type="ORF">NCTC9075_03799</name>
</gene>
<feature type="coiled-coil region" evidence="1">
    <location>
        <begin position="108"/>
        <end position="168"/>
    </location>
</feature>
<reference evidence="3 4" key="1">
    <citation type="submission" date="2018-06" db="EMBL/GenBank/DDBJ databases">
        <authorList>
            <consortium name="Pathogen Informatics"/>
            <person name="Doyle S."/>
        </authorList>
    </citation>
    <scope>NUCLEOTIDE SEQUENCE [LARGE SCALE GENOMIC DNA]</scope>
    <source>
        <strain evidence="3 4">NCTC9075</strain>
    </source>
</reference>
<dbReference type="EMBL" id="UGEM01000004">
    <property type="protein sequence ID" value="STP20349.1"/>
    <property type="molecule type" value="Genomic_DNA"/>
</dbReference>
<keyword evidence="1" id="KW-0175">Coiled coil</keyword>
<dbReference type="Proteomes" id="UP000254181">
    <property type="component" value="Unassembled WGS sequence"/>
</dbReference>
<proteinExistence type="predicted"/>
<name>A0A377K7M2_ECOLX</name>
<accession>A0A377K7M2</accession>
<keyword evidence="2" id="KW-0812">Transmembrane</keyword>
<evidence type="ECO:0000313" key="4">
    <source>
        <dbReference type="Proteomes" id="UP000254181"/>
    </source>
</evidence>
<feature type="transmembrane region" description="Helical" evidence="2">
    <location>
        <begin position="65"/>
        <end position="83"/>
    </location>
</feature>
<protein>
    <submittedName>
        <fullName evidence="3">Uncharacterized protein</fullName>
    </submittedName>
</protein>
<dbReference type="AlphaFoldDB" id="A0A377K7M2"/>
<evidence type="ECO:0000313" key="3">
    <source>
        <dbReference type="EMBL" id="STP20349.1"/>
    </source>
</evidence>
<keyword evidence="2" id="KW-0472">Membrane</keyword>